<keyword evidence="2 6" id="KW-0812">Transmembrane</keyword>
<evidence type="ECO:0000256" key="2">
    <source>
        <dbReference type="ARBA" id="ARBA00022692"/>
    </source>
</evidence>
<dbReference type="InterPro" id="IPR001623">
    <property type="entry name" value="DnaJ_domain"/>
</dbReference>
<name>A0A348FZ27_9HYPH</name>
<feature type="transmembrane region" description="Helical" evidence="6">
    <location>
        <begin position="39"/>
        <end position="70"/>
    </location>
</feature>
<dbReference type="SUPFAM" id="SSF46565">
    <property type="entry name" value="Chaperone J-domain"/>
    <property type="match status" value="1"/>
</dbReference>
<accession>A0A348FZ27</accession>
<dbReference type="CDD" id="cd06257">
    <property type="entry name" value="DnaJ"/>
    <property type="match status" value="1"/>
</dbReference>
<evidence type="ECO:0000256" key="1">
    <source>
        <dbReference type="ARBA" id="ARBA00004167"/>
    </source>
</evidence>
<dbReference type="PANTHER" id="PTHR12763">
    <property type="match status" value="1"/>
</dbReference>
<evidence type="ECO:0000256" key="3">
    <source>
        <dbReference type="ARBA" id="ARBA00022989"/>
    </source>
</evidence>
<dbReference type="PROSITE" id="PS50076">
    <property type="entry name" value="DNAJ_2"/>
    <property type="match status" value="1"/>
</dbReference>
<keyword evidence="9" id="KW-1185">Reference proteome</keyword>
<evidence type="ECO:0000256" key="5">
    <source>
        <dbReference type="ARBA" id="ARBA00038105"/>
    </source>
</evidence>
<protein>
    <submittedName>
        <fullName evidence="8">Molecular chaperone DnaJ</fullName>
    </submittedName>
</protein>
<evidence type="ECO:0000256" key="6">
    <source>
        <dbReference type="SAM" id="Phobius"/>
    </source>
</evidence>
<dbReference type="SMART" id="SM00271">
    <property type="entry name" value="DnaJ"/>
    <property type="match status" value="1"/>
</dbReference>
<reference evidence="8 9" key="1">
    <citation type="submission" date="2018-08" db="EMBL/GenBank/DDBJ databases">
        <title>Complete genome sequencing of Blastochloris tepida GI.</title>
        <authorList>
            <person name="Tsukatani Y."/>
            <person name="Mori H."/>
        </authorList>
    </citation>
    <scope>NUCLEOTIDE SEQUENCE [LARGE SCALE GENOMIC DNA]</scope>
    <source>
        <strain evidence="8 9">GI</strain>
    </source>
</reference>
<evidence type="ECO:0000259" key="7">
    <source>
        <dbReference type="PROSITE" id="PS50076"/>
    </source>
</evidence>
<comment type="subcellular location">
    <subcellularLocation>
        <location evidence="1">Membrane</location>
        <topology evidence="1">Single-pass membrane protein</topology>
    </subcellularLocation>
</comment>
<keyword evidence="4 6" id="KW-0472">Membrane</keyword>
<dbReference type="GO" id="GO:0016020">
    <property type="term" value="C:membrane"/>
    <property type="evidence" value="ECO:0007669"/>
    <property type="project" value="UniProtKB-SubCell"/>
</dbReference>
<evidence type="ECO:0000256" key="4">
    <source>
        <dbReference type="ARBA" id="ARBA00023136"/>
    </source>
</evidence>
<proteinExistence type="inferred from homology"/>
<organism evidence="8 9">
    <name type="scientific">Blastochloris tepida</name>
    <dbReference type="NCBI Taxonomy" id="2233851"/>
    <lineage>
        <taxon>Bacteria</taxon>
        <taxon>Pseudomonadati</taxon>
        <taxon>Pseudomonadota</taxon>
        <taxon>Alphaproteobacteria</taxon>
        <taxon>Hyphomicrobiales</taxon>
        <taxon>Blastochloridaceae</taxon>
        <taxon>Blastochloris</taxon>
    </lineage>
</organism>
<comment type="similarity">
    <text evidence="5">Belongs to the TIM14 family.</text>
</comment>
<dbReference type="Proteomes" id="UP000266934">
    <property type="component" value="Chromosome"/>
</dbReference>
<dbReference type="AlphaFoldDB" id="A0A348FZ27"/>
<dbReference type="PANTHER" id="PTHR12763:SF28">
    <property type="entry name" value="GEO10507P1-RELATED"/>
    <property type="match status" value="1"/>
</dbReference>
<dbReference type="KEGG" id="blag:BLTE_12450"/>
<dbReference type="Pfam" id="PF00226">
    <property type="entry name" value="DnaJ"/>
    <property type="match status" value="1"/>
</dbReference>
<gene>
    <name evidence="8" type="ORF">BLTE_12450</name>
</gene>
<feature type="domain" description="J" evidence="7">
    <location>
        <begin position="180"/>
        <end position="233"/>
    </location>
</feature>
<dbReference type="Gene3D" id="1.10.287.110">
    <property type="entry name" value="DnaJ domain"/>
    <property type="match status" value="1"/>
</dbReference>
<evidence type="ECO:0000313" key="8">
    <source>
        <dbReference type="EMBL" id="BBF92560.1"/>
    </source>
</evidence>
<sequence>MMLAIGLVALLLALWGLDRLAKLDPKTLVTRLSQIGGGLALAAGLLLAVTGRFLVAAPLLFAGLSLLGWLPNRPAGWSQRTQRSTGQVSRARTALLDMELDHDSGEMRGTVTAGTHQGRALADLTLAELGDLYAAADGDSRALLEAYLDRRAPGWREDGEADAAAGRGEGRRDGAMSEQEAYEILGLEPGAAAEDIRRAHRTLMKRLHPDQGGTDWLAARVNEAKDVLLRHHR</sequence>
<dbReference type="InterPro" id="IPR036869">
    <property type="entry name" value="J_dom_sf"/>
</dbReference>
<dbReference type="EMBL" id="AP018907">
    <property type="protein sequence ID" value="BBF92560.1"/>
    <property type="molecule type" value="Genomic_DNA"/>
</dbReference>
<evidence type="ECO:0000313" key="9">
    <source>
        <dbReference type="Proteomes" id="UP000266934"/>
    </source>
</evidence>
<keyword evidence="3 6" id="KW-1133">Transmembrane helix</keyword>